<feature type="transmembrane region" description="Helical" evidence="1">
    <location>
        <begin position="210"/>
        <end position="229"/>
    </location>
</feature>
<protein>
    <recommendedName>
        <fullName evidence="4">Mutg family lantibiotic protection abc superfamily atp binding cassette transporter permease</fullName>
    </recommendedName>
</protein>
<dbReference type="EMBL" id="AZDZ01000022">
    <property type="protein sequence ID" value="KRK78682.1"/>
    <property type="molecule type" value="Genomic_DNA"/>
</dbReference>
<name>A0A0R1KFI3_9LACO</name>
<proteinExistence type="predicted"/>
<dbReference type="AlphaFoldDB" id="A0A0R1KFI3"/>
<keyword evidence="1" id="KW-1133">Transmembrane helix</keyword>
<feature type="transmembrane region" description="Helical" evidence="1">
    <location>
        <begin position="274"/>
        <end position="292"/>
    </location>
</feature>
<evidence type="ECO:0000313" key="3">
    <source>
        <dbReference type="Proteomes" id="UP000051248"/>
    </source>
</evidence>
<feature type="transmembrane region" description="Helical" evidence="1">
    <location>
        <begin position="48"/>
        <end position="67"/>
    </location>
</feature>
<sequence>MNVRLPNLSVITLNREYSKLSVFGFIIFFIAQLGYAGGLREFGINKHLSWITGMIIQTLILYVFAMLKLLPFALNAVVIFGILIEVIRIVLLLVHKGHTKFEEMHYFDVWMMVIGIILGKTLVESPLLHYDNYSHWALIVKFLLFQGHLPTAGDSLISFTSYPPATALFITQFVHWVGFSDGAMLLAQFLLIWASFYAIFSVLRDRTRALNAFILCFIISITNVFNIAIRMNNLLVDFILPVVTAAGIAGIYTYRKKWKIACFIAFVFSDELLLIKNSGAMYVVMTGCYLWYTLMKNTKGNLFERIGKSSILSIPTMILGYLPFFWWNLHVKSTFAAVSKHQISSQAYKHQLSSESSTVILKIGRKFMHQIMSTNSLSTKGVILINIGLIIAWLIIRIFLDKKTNLFATLIALDLSFVAYYISVFAMYIVSMPYAEAIKLDGCERYLSSMVILNLLLGSMALVVAMDRAYFEQDISKRSLRSFYSIITKNMYQIMALVLMIFSVIMMFSEINGIEYNDTLGKEELPVQMKNLAPQITKMNHTKILLVDPHAVDADDYYAGYVGRYYFFSDKVTGQENFTMSQQQFKTTVNGYQYVVIPEWHRTFTVMTQKVYHQHLKVGIFKVTPNKLIRVKNIKA</sequence>
<feature type="transmembrane region" description="Helical" evidence="1">
    <location>
        <begin position="381"/>
        <end position="400"/>
    </location>
</feature>
<reference evidence="2 3" key="1">
    <citation type="journal article" date="2015" name="Genome Announc.">
        <title>Expanding the biotechnology potential of lactobacilli through comparative genomics of 213 strains and associated genera.</title>
        <authorList>
            <person name="Sun Z."/>
            <person name="Harris H.M."/>
            <person name="McCann A."/>
            <person name="Guo C."/>
            <person name="Argimon S."/>
            <person name="Zhang W."/>
            <person name="Yang X."/>
            <person name="Jeffery I.B."/>
            <person name="Cooney J.C."/>
            <person name="Kagawa T.F."/>
            <person name="Liu W."/>
            <person name="Song Y."/>
            <person name="Salvetti E."/>
            <person name="Wrobel A."/>
            <person name="Rasinkangas P."/>
            <person name="Parkhill J."/>
            <person name="Rea M.C."/>
            <person name="O'Sullivan O."/>
            <person name="Ritari J."/>
            <person name="Douillard F.P."/>
            <person name="Paul Ross R."/>
            <person name="Yang R."/>
            <person name="Briner A.E."/>
            <person name="Felis G.E."/>
            <person name="de Vos W.M."/>
            <person name="Barrangou R."/>
            <person name="Klaenhammer T.R."/>
            <person name="Caufield P.W."/>
            <person name="Cui Y."/>
            <person name="Zhang H."/>
            <person name="O'Toole P.W."/>
        </authorList>
    </citation>
    <scope>NUCLEOTIDE SEQUENCE [LARGE SCALE GENOMIC DNA]</scope>
    <source>
        <strain evidence="2 3">DSM 19682</strain>
    </source>
</reference>
<gene>
    <name evidence="2" type="ORF">FD03_GL002459</name>
</gene>
<feature type="transmembrane region" description="Helical" evidence="1">
    <location>
        <begin position="73"/>
        <end position="94"/>
    </location>
</feature>
<feature type="transmembrane region" description="Helical" evidence="1">
    <location>
        <begin position="183"/>
        <end position="203"/>
    </location>
</feature>
<feature type="transmembrane region" description="Helical" evidence="1">
    <location>
        <begin position="20"/>
        <end position="36"/>
    </location>
</feature>
<feature type="transmembrane region" description="Helical" evidence="1">
    <location>
        <begin position="406"/>
        <end position="430"/>
    </location>
</feature>
<keyword evidence="1" id="KW-0812">Transmembrane</keyword>
<feature type="transmembrane region" description="Helical" evidence="1">
    <location>
        <begin position="451"/>
        <end position="471"/>
    </location>
</feature>
<keyword evidence="3" id="KW-1185">Reference proteome</keyword>
<evidence type="ECO:0008006" key="4">
    <source>
        <dbReference type="Google" id="ProtNLM"/>
    </source>
</evidence>
<feature type="transmembrane region" description="Helical" evidence="1">
    <location>
        <begin position="491"/>
        <end position="508"/>
    </location>
</feature>
<feature type="transmembrane region" description="Helical" evidence="1">
    <location>
        <begin position="312"/>
        <end position="329"/>
    </location>
</feature>
<accession>A0A0R1KFI3</accession>
<dbReference type="Proteomes" id="UP000051248">
    <property type="component" value="Unassembled WGS sequence"/>
</dbReference>
<organism evidence="2 3">
    <name type="scientific">Companilactobacillus nodensis DSM 19682 = JCM 14932 = NBRC 107160</name>
    <dbReference type="NCBI Taxonomy" id="1423775"/>
    <lineage>
        <taxon>Bacteria</taxon>
        <taxon>Bacillati</taxon>
        <taxon>Bacillota</taxon>
        <taxon>Bacilli</taxon>
        <taxon>Lactobacillales</taxon>
        <taxon>Lactobacillaceae</taxon>
        <taxon>Companilactobacillus</taxon>
    </lineage>
</organism>
<feature type="transmembrane region" description="Helical" evidence="1">
    <location>
        <begin position="106"/>
        <end position="123"/>
    </location>
</feature>
<dbReference type="eggNOG" id="ENOG502ZA17">
    <property type="taxonomic scope" value="Bacteria"/>
</dbReference>
<dbReference type="PATRIC" id="fig|1423775.4.peg.2502"/>
<dbReference type="STRING" id="1423775.FD03_GL002459"/>
<feature type="transmembrane region" description="Helical" evidence="1">
    <location>
        <begin position="235"/>
        <end position="254"/>
    </location>
</feature>
<evidence type="ECO:0000313" key="2">
    <source>
        <dbReference type="EMBL" id="KRK78682.1"/>
    </source>
</evidence>
<evidence type="ECO:0000256" key="1">
    <source>
        <dbReference type="SAM" id="Phobius"/>
    </source>
</evidence>
<comment type="caution">
    <text evidence="2">The sequence shown here is derived from an EMBL/GenBank/DDBJ whole genome shotgun (WGS) entry which is preliminary data.</text>
</comment>
<keyword evidence="1" id="KW-0472">Membrane</keyword>